<comment type="caution">
    <text evidence="1">The sequence shown here is derived from an EMBL/GenBank/DDBJ whole genome shotgun (WGS) entry which is preliminary data.</text>
</comment>
<proteinExistence type="predicted"/>
<evidence type="ECO:0000313" key="2">
    <source>
        <dbReference type="Proteomes" id="UP001230268"/>
    </source>
</evidence>
<organism evidence="1 2">
    <name type="scientific">Babesia gibsoni</name>
    <dbReference type="NCBI Taxonomy" id="33632"/>
    <lineage>
        <taxon>Eukaryota</taxon>
        <taxon>Sar</taxon>
        <taxon>Alveolata</taxon>
        <taxon>Apicomplexa</taxon>
        <taxon>Aconoidasida</taxon>
        <taxon>Piroplasmida</taxon>
        <taxon>Babesiidae</taxon>
        <taxon>Babesia</taxon>
    </lineage>
</organism>
<keyword evidence="2" id="KW-1185">Reference proteome</keyword>
<protein>
    <submittedName>
        <fullName evidence="1">Uncharacterized protein</fullName>
    </submittedName>
</protein>
<dbReference type="Proteomes" id="UP001230268">
    <property type="component" value="Unassembled WGS sequence"/>
</dbReference>
<sequence>MNVDNNTGTPLLQQTLTFDNHTLLLTIHFVDGHKETCDDVASLVSTEASKIPDTEEAISLIDEAEVEVEINGECEVEYEEEREPEVPLEVTAEASEDEKEEETVVDVVYEAEETPSIEANVVDRESSGTALRSRNISDVDDAVNPLLIGEVPEFDTNVDDENISLVSSEEVLQTVGELSSLHPDDPRTILTWKSSGLGNDAGRRKIFDRFLQLVETTKPDIVVIQNVQLCESEMTGLAPRLHRNGYNRGSNISHEQKMKDAKLIEELSRNPFKHYYSVKSLASWKNGGQLIYIKKRFEYITVRYSLNMRISPKYHQQEGRTIMLQFKSYYLLCL</sequence>
<dbReference type="EMBL" id="JAVEPI010000001">
    <property type="protein sequence ID" value="KAK1444832.1"/>
    <property type="molecule type" value="Genomic_DNA"/>
</dbReference>
<name>A0AAD8PGK5_BABGI</name>
<dbReference type="Gene3D" id="3.60.10.10">
    <property type="entry name" value="Endonuclease/exonuclease/phosphatase"/>
    <property type="match status" value="1"/>
</dbReference>
<gene>
    <name evidence="1" type="ORF">BgAZ_107380</name>
</gene>
<dbReference type="InterPro" id="IPR036691">
    <property type="entry name" value="Endo/exonu/phosph_ase_sf"/>
</dbReference>
<evidence type="ECO:0000313" key="1">
    <source>
        <dbReference type="EMBL" id="KAK1444832.1"/>
    </source>
</evidence>
<accession>A0AAD8PGK5</accession>
<dbReference type="AlphaFoldDB" id="A0AAD8PGK5"/>
<reference evidence="1" key="1">
    <citation type="submission" date="2023-08" db="EMBL/GenBank/DDBJ databases">
        <title>Draft sequence of the Babesia gibsoni genome.</title>
        <authorList>
            <person name="Yamagishi J.Y."/>
            <person name="Xuan X.X."/>
        </authorList>
    </citation>
    <scope>NUCLEOTIDE SEQUENCE</scope>
    <source>
        <strain evidence="1">Azabu</strain>
    </source>
</reference>